<name>A0A832T353_9EURY</name>
<keyword evidence="1" id="KW-1133">Transmembrane helix</keyword>
<comment type="caution">
    <text evidence="2">The sequence shown here is derived from an EMBL/GenBank/DDBJ whole genome shotgun (WGS) entry which is preliminary data.</text>
</comment>
<keyword evidence="1" id="KW-0472">Membrane</keyword>
<sequence length="65" mass="7337">MQRRRTLIGSFLVSTSIIISEISVFIFVGVFNIDISFGLLLLFISLIFLSLGLYLIMYPPPIVID</sequence>
<dbReference type="Proteomes" id="UP000645676">
    <property type="component" value="Unassembled WGS sequence"/>
</dbReference>
<feature type="transmembrane region" description="Helical" evidence="1">
    <location>
        <begin position="37"/>
        <end position="57"/>
    </location>
</feature>
<feature type="transmembrane region" description="Helical" evidence="1">
    <location>
        <begin position="7"/>
        <end position="31"/>
    </location>
</feature>
<evidence type="ECO:0000256" key="1">
    <source>
        <dbReference type="SAM" id="Phobius"/>
    </source>
</evidence>
<protein>
    <submittedName>
        <fullName evidence="2">Uncharacterized protein</fullName>
    </submittedName>
</protein>
<dbReference type="AlphaFoldDB" id="A0A832T353"/>
<organism evidence="2 3">
    <name type="scientific">Methanocaldococcus jannaschii</name>
    <dbReference type="NCBI Taxonomy" id="2190"/>
    <lineage>
        <taxon>Archaea</taxon>
        <taxon>Methanobacteriati</taxon>
        <taxon>Methanobacteriota</taxon>
        <taxon>Methanomada group</taxon>
        <taxon>Methanococci</taxon>
        <taxon>Methanococcales</taxon>
        <taxon>Methanocaldococcaceae</taxon>
        <taxon>Methanocaldococcus</taxon>
    </lineage>
</organism>
<gene>
    <name evidence="2" type="ORF">HA335_00825</name>
</gene>
<dbReference type="EMBL" id="DUJR01000004">
    <property type="protein sequence ID" value="HII59116.1"/>
    <property type="molecule type" value="Genomic_DNA"/>
</dbReference>
<reference evidence="2" key="1">
    <citation type="journal article" date="2020" name="bioRxiv">
        <title>A rank-normalized archaeal taxonomy based on genome phylogeny resolves widespread incomplete and uneven classifications.</title>
        <authorList>
            <person name="Rinke C."/>
            <person name="Chuvochina M."/>
            <person name="Mussig A.J."/>
            <person name="Chaumeil P.-A."/>
            <person name="Waite D.W."/>
            <person name="Whitman W.B."/>
            <person name="Parks D.H."/>
            <person name="Hugenholtz P."/>
        </authorList>
    </citation>
    <scope>NUCLEOTIDE SEQUENCE</scope>
    <source>
        <strain evidence="2">UBA8849</strain>
    </source>
</reference>
<evidence type="ECO:0000313" key="2">
    <source>
        <dbReference type="EMBL" id="HII59116.1"/>
    </source>
</evidence>
<evidence type="ECO:0000313" key="3">
    <source>
        <dbReference type="Proteomes" id="UP000645676"/>
    </source>
</evidence>
<proteinExistence type="predicted"/>
<keyword evidence="1" id="KW-0812">Transmembrane</keyword>
<accession>A0A832T353</accession>